<dbReference type="PANTHER" id="PTHR40254:SF1">
    <property type="entry name" value="BLR0577 PROTEIN"/>
    <property type="match status" value="1"/>
</dbReference>
<dbReference type="RefSeq" id="WP_142880662.1">
    <property type="nucleotide sequence ID" value="NZ_VJMG01000005.1"/>
</dbReference>
<gene>
    <name evidence="2" type="ORF">FNA46_01970</name>
</gene>
<reference evidence="2 3" key="1">
    <citation type="submission" date="2019-07" db="EMBL/GenBank/DDBJ databases">
        <title>Ln-dependent methylotrophs.</title>
        <authorList>
            <person name="Tani A."/>
        </authorList>
    </citation>
    <scope>NUCLEOTIDE SEQUENCE [LARGE SCALE GENOMIC DNA]</scope>
    <source>
        <strain evidence="2 3">SM12</strain>
    </source>
</reference>
<dbReference type="SUPFAM" id="SSF51905">
    <property type="entry name" value="FAD/NAD(P)-binding domain"/>
    <property type="match status" value="1"/>
</dbReference>
<dbReference type="InterPro" id="IPR038732">
    <property type="entry name" value="HpyO/CreE_NAD-binding"/>
</dbReference>
<dbReference type="InterPro" id="IPR036188">
    <property type="entry name" value="FAD/NAD-bd_sf"/>
</dbReference>
<dbReference type="Gene3D" id="3.50.50.60">
    <property type="entry name" value="FAD/NAD(P)-binding domain"/>
    <property type="match status" value="2"/>
</dbReference>
<evidence type="ECO:0000313" key="2">
    <source>
        <dbReference type="EMBL" id="TRL42466.1"/>
    </source>
</evidence>
<proteinExistence type="predicted"/>
<sequence>MTLHIVIIGGGASGTLAAAHLLRQRETPRQLRLTLVEAHHEIGCGIAYSTPDSCHILNTRVQNMSAFPDEPDHFSRYLAREGLGSGEPMSFVSRKVYGRYLQELLADGSGQSAVPRLAFLRQECVGLTEHAHGVEVKLADGSVVPCHHAILATGYARDGRSQTALEDPWCPTTKHDPDRPVILIGTGLTMVDMVLSLLGRGHRAPIYALSRRGLLPQPHRVTRPLKLSAADIPFGTSLAYLLRWMRATIHDHVATGGDWRDVIDGLRPHTQALWRHLPAASRARFLRHVSSLWDTHRHRMPPESETRIRALLANGQLSILRGAFQGAAREDGETRITYRAAGSGTLETLSAQYAIDCRGFRRLQPPITTPLLASLIGEGQAAIDPLGLGLVFDRDDRLVDQAGRSHARIFGLGPLTRATHWEITAVPDIREQAARLAARLLDHDQPQAIETPVSHRR</sequence>
<evidence type="ECO:0000313" key="3">
    <source>
        <dbReference type="Proteomes" id="UP000316801"/>
    </source>
</evidence>
<evidence type="ECO:0000259" key="1">
    <source>
        <dbReference type="Pfam" id="PF13454"/>
    </source>
</evidence>
<feature type="domain" description="FAD-dependent urate hydroxylase HpyO/Asp monooxygenase CreE-like FAD/NAD(P)-binding" evidence="1">
    <location>
        <begin position="6"/>
        <end position="155"/>
    </location>
</feature>
<name>A0A549THG9_9HYPH</name>
<dbReference type="Pfam" id="PF13454">
    <property type="entry name" value="NAD_binding_9"/>
    <property type="match status" value="1"/>
</dbReference>
<organism evidence="2 3">
    <name type="scientific">Rhizobium straminoryzae</name>
    <dbReference type="NCBI Taxonomy" id="1387186"/>
    <lineage>
        <taxon>Bacteria</taxon>
        <taxon>Pseudomonadati</taxon>
        <taxon>Pseudomonadota</taxon>
        <taxon>Alphaproteobacteria</taxon>
        <taxon>Hyphomicrobiales</taxon>
        <taxon>Rhizobiaceae</taxon>
        <taxon>Rhizobium/Agrobacterium group</taxon>
        <taxon>Rhizobium</taxon>
    </lineage>
</organism>
<dbReference type="InterPro" id="IPR052189">
    <property type="entry name" value="L-asp_N-monooxygenase_NS-form"/>
</dbReference>
<accession>A0A549THG9</accession>
<comment type="caution">
    <text evidence="2">The sequence shown here is derived from an EMBL/GenBank/DDBJ whole genome shotgun (WGS) entry which is preliminary data.</text>
</comment>
<protein>
    <recommendedName>
        <fullName evidence="1">FAD-dependent urate hydroxylase HpyO/Asp monooxygenase CreE-like FAD/NAD(P)-binding domain-containing protein</fullName>
    </recommendedName>
</protein>
<dbReference type="AlphaFoldDB" id="A0A549THG9"/>
<keyword evidence="3" id="KW-1185">Reference proteome</keyword>
<dbReference type="Proteomes" id="UP000316801">
    <property type="component" value="Unassembled WGS sequence"/>
</dbReference>
<dbReference type="PANTHER" id="PTHR40254">
    <property type="entry name" value="BLR0577 PROTEIN"/>
    <property type="match status" value="1"/>
</dbReference>
<dbReference type="EMBL" id="VJMG01000005">
    <property type="protein sequence ID" value="TRL42466.1"/>
    <property type="molecule type" value="Genomic_DNA"/>
</dbReference>